<keyword evidence="3" id="KW-1185">Reference proteome</keyword>
<dbReference type="NCBIfam" id="TIGR03086">
    <property type="entry name" value="TIGR03086 family metal-binding protein"/>
    <property type="match status" value="1"/>
</dbReference>
<dbReference type="InterPro" id="IPR017517">
    <property type="entry name" value="Maleyloyr_isom"/>
</dbReference>
<proteinExistence type="predicted"/>
<dbReference type="InterPro" id="IPR017520">
    <property type="entry name" value="CHP03086"/>
</dbReference>
<dbReference type="AlphaFoldDB" id="A0A7I7MU60"/>
<feature type="domain" description="Mycothiol-dependent maleylpyruvate isomerase metal-binding" evidence="1">
    <location>
        <begin position="8"/>
        <end position="85"/>
    </location>
</feature>
<dbReference type="SUPFAM" id="SSF109854">
    <property type="entry name" value="DinB/YfiT-like putative metalloenzymes"/>
    <property type="match status" value="1"/>
</dbReference>
<dbReference type="InterPro" id="IPR034660">
    <property type="entry name" value="DinB/YfiT-like"/>
</dbReference>
<sequence length="181" mass="19181">MASAEATLAVLRRVLRTIASGDMSRPTPCTEYDVAGLTGHLLNEIMVLGGLVGADFADCPHSGDTYSVERQVISAARPALDAWHRHGLEGEVALGPGSMTARVAVSVFSIEFLVHAWDYGVAVGRSVQVSDSLAEYVLGLARKLIKPHERGAAGFDEPVDVPDDASGLDRLVAFTGRNPAR</sequence>
<dbReference type="InterPro" id="IPR024344">
    <property type="entry name" value="MDMPI_metal-binding"/>
</dbReference>
<evidence type="ECO:0000259" key="1">
    <source>
        <dbReference type="Pfam" id="PF11716"/>
    </source>
</evidence>
<dbReference type="EMBL" id="AP022575">
    <property type="protein sequence ID" value="BBX75480.1"/>
    <property type="molecule type" value="Genomic_DNA"/>
</dbReference>
<protein>
    <submittedName>
        <fullName evidence="2">TIGR03086 family protein</fullName>
    </submittedName>
</protein>
<evidence type="ECO:0000313" key="2">
    <source>
        <dbReference type="EMBL" id="BBX75480.1"/>
    </source>
</evidence>
<dbReference type="Proteomes" id="UP000467236">
    <property type="component" value="Chromosome"/>
</dbReference>
<gene>
    <name evidence="2" type="ORF">MSHI_33860</name>
</gene>
<dbReference type="GO" id="GO:0046872">
    <property type="term" value="F:metal ion binding"/>
    <property type="evidence" value="ECO:0007669"/>
    <property type="project" value="InterPro"/>
</dbReference>
<dbReference type="Pfam" id="PF11716">
    <property type="entry name" value="MDMPI_N"/>
    <property type="match status" value="1"/>
</dbReference>
<dbReference type="KEGG" id="mshj:MSHI_33860"/>
<evidence type="ECO:0000313" key="3">
    <source>
        <dbReference type="Proteomes" id="UP000467236"/>
    </source>
</evidence>
<organism evidence="2 3">
    <name type="scientific">Mycobacterium shinjukuense</name>
    <dbReference type="NCBI Taxonomy" id="398694"/>
    <lineage>
        <taxon>Bacteria</taxon>
        <taxon>Bacillati</taxon>
        <taxon>Actinomycetota</taxon>
        <taxon>Actinomycetes</taxon>
        <taxon>Mycobacteriales</taxon>
        <taxon>Mycobacteriaceae</taxon>
        <taxon>Mycobacterium</taxon>
    </lineage>
</organism>
<accession>A0A7I7MU60</accession>
<name>A0A7I7MU60_9MYCO</name>
<reference evidence="2 3" key="1">
    <citation type="journal article" date="2019" name="Emerg. Microbes Infect.">
        <title>Comprehensive subspecies identification of 175 nontuberculous mycobacteria species based on 7547 genomic profiles.</title>
        <authorList>
            <person name="Matsumoto Y."/>
            <person name="Kinjo T."/>
            <person name="Motooka D."/>
            <person name="Nabeya D."/>
            <person name="Jung N."/>
            <person name="Uechi K."/>
            <person name="Horii T."/>
            <person name="Iida T."/>
            <person name="Fujita J."/>
            <person name="Nakamura S."/>
        </authorList>
    </citation>
    <scope>NUCLEOTIDE SEQUENCE [LARGE SCALE GENOMIC DNA]</scope>
    <source>
        <strain evidence="2 3">JCM 14233</strain>
    </source>
</reference>
<dbReference type="NCBIfam" id="TIGR03083">
    <property type="entry name" value="maleylpyruvate isomerase family mycothiol-dependent enzyme"/>
    <property type="match status" value="1"/>
</dbReference>